<dbReference type="OrthoDB" id="4497018at2759"/>
<feature type="compositionally biased region" description="Polar residues" evidence="1">
    <location>
        <begin position="351"/>
        <end position="361"/>
    </location>
</feature>
<comment type="caution">
    <text evidence="2">The sequence shown here is derived from an EMBL/GenBank/DDBJ whole genome shotgun (WGS) entry which is preliminary data.</text>
</comment>
<feature type="region of interest" description="Disordered" evidence="1">
    <location>
        <begin position="319"/>
        <end position="361"/>
    </location>
</feature>
<evidence type="ECO:0000313" key="3">
    <source>
        <dbReference type="Proteomes" id="UP000243515"/>
    </source>
</evidence>
<accession>A0A232M3Q6</accession>
<proteinExistence type="predicted"/>
<feature type="compositionally biased region" description="Basic residues" evidence="1">
    <location>
        <begin position="418"/>
        <end position="427"/>
    </location>
</feature>
<sequence length="459" mass="52118">MTRHKKSKVPILSEPPNPVKTQRNVTRTRTRDPNWSDSRLQVQRRCVYERRLPGEAYITAHVERLQHGYFSSPATSDRGIDNVDFLAINFVFHPSDGLSHRFKAATIRVSIQNDLEASDAKEPFYYPQENPRFLMHAPHIIYGAVSPETLQWKFSLAGSLGISDTPVAASLAPGATIGGQYELFGMMKIQGSARTLKSPYGLEFDVEDGEIVWSLEENNLQQSGLPREFTFVMLIEKPQSDSRLSFSIEVDPVIQTWFGRYPNWWVRMGKYQPLNKRQINFRHEIGQRFEPTHSTRGFNFATLACDFDEYVNMPGGTYSSNISPDGVVSQDSTKNTTNSETQHSANRDAKNSTQSTHSNTHDYSVSAMQQQHLGIQSNAANLAAETLNVRVLLDRSMSTHLSYLQREKSTHSSPNSTTRRRSLRRSRSREGLNQHGIRLELNEDRPVTSADTKRYSYPS</sequence>
<dbReference type="AlphaFoldDB" id="A0A232M3Q6"/>
<feature type="region of interest" description="Disordered" evidence="1">
    <location>
        <begin position="1"/>
        <end position="36"/>
    </location>
</feature>
<gene>
    <name evidence="2" type="ORF">Egran_01257</name>
</gene>
<evidence type="ECO:0000313" key="2">
    <source>
        <dbReference type="EMBL" id="OXV10982.1"/>
    </source>
</evidence>
<feature type="region of interest" description="Disordered" evidence="1">
    <location>
        <begin position="403"/>
        <end position="459"/>
    </location>
</feature>
<keyword evidence="3" id="KW-1185">Reference proteome</keyword>
<feature type="compositionally biased region" description="Polar residues" evidence="1">
    <location>
        <begin position="19"/>
        <end position="28"/>
    </location>
</feature>
<evidence type="ECO:0000256" key="1">
    <source>
        <dbReference type="SAM" id="MobiDB-lite"/>
    </source>
</evidence>
<name>A0A232M3Q6_9EURO</name>
<reference evidence="2 3" key="1">
    <citation type="journal article" date="2015" name="Environ. Microbiol.">
        <title>Metagenome sequence of Elaphomyces granulatus from sporocarp tissue reveals Ascomycota ectomycorrhizal fingerprints of genome expansion and a Proteobacteria-rich microbiome.</title>
        <authorList>
            <person name="Quandt C.A."/>
            <person name="Kohler A."/>
            <person name="Hesse C.N."/>
            <person name="Sharpton T.J."/>
            <person name="Martin F."/>
            <person name="Spatafora J.W."/>
        </authorList>
    </citation>
    <scope>NUCLEOTIDE SEQUENCE [LARGE SCALE GENOMIC DNA]</scope>
    <source>
        <strain evidence="2 3">OSC145934</strain>
    </source>
</reference>
<feature type="compositionally biased region" description="Basic and acidic residues" evidence="1">
    <location>
        <begin position="428"/>
        <end position="459"/>
    </location>
</feature>
<dbReference type="EMBL" id="NPHW01002662">
    <property type="protein sequence ID" value="OXV10982.1"/>
    <property type="molecule type" value="Genomic_DNA"/>
</dbReference>
<dbReference type="Proteomes" id="UP000243515">
    <property type="component" value="Unassembled WGS sequence"/>
</dbReference>
<feature type="compositionally biased region" description="Polar residues" evidence="1">
    <location>
        <begin position="319"/>
        <end position="344"/>
    </location>
</feature>
<organism evidence="2 3">
    <name type="scientific">Elaphomyces granulatus</name>
    <dbReference type="NCBI Taxonomy" id="519963"/>
    <lineage>
        <taxon>Eukaryota</taxon>
        <taxon>Fungi</taxon>
        <taxon>Dikarya</taxon>
        <taxon>Ascomycota</taxon>
        <taxon>Pezizomycotina</taxon>
        <taxon>Eurotiomycetes</taxon>
        <taxon>Eurotiomycetidae</taxon>
        <taxon>Eurotiales</taxon>
        <taxon>Elaphomycetaceae</taxon>
        <taxon>Elaphomyces</taxon>
    </lineage>
</organism>
<protein>
    <submittedName>
        <fullName evidence="2">Uncharacterized protein</fullName>
    </submittedName>
</protein>